<accession>A0A4Y7K8K6</accession>
<dbReference type="Proteomes" id="UP000316621">
    <property type="component" value="Chromosome 7"/>
</dbReference>
<organism evidence="1 2">
    <name type="scientific">Papaver somniferum</name>
    <name type="common">Opium poppy</name>
    <dbReference type="NCBI Taxonomy" id="3469"/>
    <lineage>
        <taxon>Eukaryota</taxon>
        <taxon>Viridiplantae</taxon>
        <taxon>Streptophyta</taxon>
        <taxon>Embryophyta</taxon>
        <taxon>Tracheophyta</taxon>
        <taxon>Spermatophyta</taxon>
        <taxon>Magnoliopsida</taxon>
        <taxon>Ranunculales</taxon>
        <taxon>Papaveraceae</taxon>
        <taxon>Papaveroideae</taxon>
        <taxon>Papaver</taxon>
    </lineage>
</organism>
<name>A0A4Y7K8K6_PAPSO</name>
<protein>
    <submittedName>
        <fullName evidence="1">Uncharacterized protein</fullName>
    </submittedName>
</protein>
<proteinExistence type="predicted"/>
<dbReference type="Gramene" id="RZC69684">
    <property type="protein sequence ID" value="RZC69684"/>
    <property type="gene ID" value="C5167_032805"/>
</dbReference>
<evidence type="ECO:0000313" key="1">
    <source>
        <dbReference type="EMBL" id="RZC69684.1"/>
    </source>
</evidence>
<dbReference type="AlphaFoldDB" id="A0A4Y7K8K6"/>
<sequence>MAKTFNKLICQQSGSICGAFLKRTLWYSVTDRTCFTILVALDSEVQRVGRATASDVLMMGKQKKLGCVIGSLMTLVKNVGCCY</sequence>
<evidence type="ECO:0000313" key="2">
    <source>
        <dbReference type="Proteomes" id="UP000316621"/>
    </source>
</evidence>
<reference evidence="1 2" key="1">
    <citation type="journal article" date="2018" name="Science">
        <title>The opium poppy genome and morphinan production.</title>
        <authorList>
            <person name="Guo L."/>
            <person name="Winzer T."/>
            <person name="Yang X."/>
            <person name="Li Y."/>
            <person name="Ning Z."/>
            <person name="He Z."/>
            <person name="Teodor R."/>
            <person name="Lu Y."/>
            <person name="Bowser T.A."/>
            <person name="Graham I.A."/>
            <person name="Ye K."/>
        </authorList>
    </citation>
    <scope>NUCLEOTIDE SEQUENCE [LARGE SCALE GENOMIC DNA]</scope>
    <source>
        <strain evidence="2">cv. HN1</strain>
        <tissue evidence="1">Leaves</tissue>
    </source>
</reference>
<gene>
    <name evidence="1" type="ORF">C5167_032805</name>
</gene>
<dbReference type="EMBL" id="CM010721">
    <property type="protein sequence ID" value="RZC69684.1"/>
    <property type="molecule type" value="Genomic_DNA"/>
</dbReference>
<keyword evidence="2" id="KW-1185">Reference proteome</keyword>